<feature type="transmembrane region" description="Helical" evidence="1">
    <location>
        <begin position="60"/>
        <end position="89"/>
    </location>
</feature>
<feature type="transmembrane region" description="Helical" evidence="1">
    <location>
        <begin position="155"/>
        <end position="177"/>
    </location>
</feature>
<dbReference type="Pfam" id="PF12679">
    <property type="entry name" value="ABC2_membrane_2"/>
    <property type="match status" value="1"/>
</dbReference>
<name>T0ZN35_9ZZZZ</name>
<dbReference type="GO" id="GO:0005886">
    <property type="term" value="C:plasma membrane"/>
    <property type="evidence" value="ECO:0007669"/>
    <property type="project" value="UniProtKB-SubCell"/>
</dbReference>
<reference evidence="2" key="2">
    <citation type="journal article" date="2014" name="ISME J.">
        <title>Microbial stratification in low pH oxic and suboxic macroscopic growths along an acid mine drainage.</title>
        <authorList>
            <person name="Mendez-Garcia C."/>
            <person name="Mesa V."/>
            <person name="Sprenger R.R."/>
            <person name="Richter M."/>
            <person name="Diez M.S."/>
            <person name="Solano J."/>
            <person name="Bargiela R."/>
            <person name="Golyshina O.V."/>
            <person name="Manteca A."/>
            <person name="Ramos J.L."/>
            <person name="Gallego J.R."/>
            <person name="Llorente I."/>
            <person name="Martins Dos Santos V.A."/>
            <person name="Jensen O.N."/>
            <person name="Pelaez A.I."/>
            <person name="Sanchez J."/>
            <person name="Ferrer M."/>
        </authorList>
    </citation>
    <scope>NUCLEOTIDE SEQUENCE</scope>
</reference>
<dbReference type="PANTHER" id="PTHR43471">
    <property type="entry name" value="ABC TRANSPORTER PERMEASE"/>
    <property type="match status" value="1"/>
</dbReference>
<dbReference type="GO" id="GO:0140359">
    <property type="term" value="F:ABC-type transporter activity"/>
    <property type="evidence" value="ECO:0007669"/>
    <property type="project" value="InterPro"/>
</dbReference>
<sequence length="247" mass="26256">MRYDRVREIVLKDLSELRANRSTLISLVIFPVFLLFSAIVQVQSAVAGATPGGADLRDAILGQTVLASSLLMFIAPLISVVVGSTGIILEKTNRSLEPLLADPISDSELLWGKALAPLIPALATGYAAFVVLFVAGDMIAWGTLGGPLYPSVLALYQMFVLMTLLALIGTFSTVIISSRAKDIRGAQQISMLVVLPVVATAIVGVALAGTDVGLIGILTVALGLIAWLVVRIAIRRFHRESILINWP</sequence>
<dbReference type="EMBL" id="AUZY01012428">
    <property type="protein sequence ID" value="EQD30114.1"/>
    <property type="molecule type" value="Genomic_DNA"/>
</dbReference>
<proteinExistence type="predicted"/>
<dbReference type="PANTHER" id="PTHR43471:SF1">
    <property type="entry name" value="ABC TRANSPORTER PERMEASE PROTEIN NOSY-RELATED"/>
    <property type="match status" value="1"/>
</dbReference>
<keyword evidence="1" id="KW-0812">Transmembrane</keyword>
<accession>T0ZN35</accession>
<protein>
    <submittedName>
        <fullName evidence="2">ABC transporter permease protein</fullName>
    </submittedName>
</protein>
<feature type="transmembrane region" description="Helical" evidence="1">
    <location>
        <begin position="214"/>
        <end position="234"/>
    </location>
</feature>
<organism evidence="2">
    <name type="scientific">mine drainage metagenome</name>
    <dbReference type="NCBI Taxonomy" id="410659"/>
    <lineage>
        <taxon>unclassified sequences</taxon>
        <taxon>metagenomes</taxon>
        <taxon>ecological metagenomes</taxon>
    </lineage>
</organism>
<feature type="transmembrane region" description="Helical" evidence="1">
    <location>
        <begin position="21"/>
        <end position="40"/>
    </location>
</feature>
<feature type="transmembrane region" description="Helical" evidence="1">
    <location>
        <begin position="189"/>
        <end position="208"/>
    </location>
</feature>
<evidence type="ECO:0000256" key="1">
    <source>
        <dbReference type="SAM" id="Phobius"/>
    </source>
</evidence>
<gene>
    <name evidence="2" type="ORF">B1B_18570</name>
</gene>
<keyword evidence="1" id="KW-0472">Membrane</keyword>
<reference evidence="2" key="1">
    <citation type="submission" date="2013-08" db="EMBL/GenBank/DDBJ databases">
        <authorList>
            <person name="Mendez C."/>
            <person name="Richter M."/>
            <person name="Ferrer M."/>
            <person name="Sanchez J."/>
        </authorList>
    </citation>
    <scope>NUCLEOTIDE SEQUENCE</scope>
</reference>
<comment type="caution">
    <text evidence="2">The sequence shown here is derived from an EMBL/GenBank/DDBJ whole genome shotgun (WGS) entry which is preliminary data.</text>
</comment>
<keyword evidence="1" id="KW-1133">Transmembrane helix</keyword>
<dbReference type="AlphaFoldDB" id="T0ZN35"/>
<evidence type="ECO:0000313" key="2">
    <source>
        <dbReference type="EMBL" id="EQD30114.1"/>
    </source>
</evidence>
<feature type="transmembrane region" description="Helical" evidence="1">
    <location>
        <begin position="110"/>
        <end position="135"/>
    </location>
</feature>